<comment type="caution">
    <text evidence="2">The sequence shown here is derived from an EMBL/GenBank/DDBJ whole genome shotgun (WGS) entry which is preliminary data.</text>
</comment>
<name>A0A7X3MSH8_9HYPH</name>
<accession>A0A7X3MSH8</accession>
<reference evidence="2 3" key="2">
    <citation type="submission" date="2020-01" db="EMBL/GenBank/DDBJ databases">
        <title>Microvirga sp. nov., an arsenate reduction bacterium isolated from Tibet hotspring sediments.</title>
        <authorList>
            <person name="Xian W.-D."/>
            <person name="Li W.-J."/>
        </authorList>
    </citation>
    <scope>NUCLEOTIDE SEQUENCE [LARGE SCALE GENOMIC DNA]</scope>
    <source>
        <strain evidence="2 3">KCTC 23863</strain>
    </source>
</reference>
<feature type="region of interest" description="Disordered" evidence="1">
    <location>
        <begin position="14"/>
        <end position="33"/>
    </location>
</feature>
<organism evidence="2 3">
    <name type="scientific">Microvirga makkahensis</name>
    <dbReference type="NCBI Taxonomy" id="1128670"/>
    <lineage>
        <taxon>Bacteria</taxon>
        <taxon>Pseudomonadati</taxon>
        <taxon>Pseudomonadota</taxon>
        <taxon>Alphaproteobacteria</taxon>
        <taxon>Hyphomicrobiales</taxon>
        <taxon>Methylobacteriaceae</taxon>
        <taxon>Microvirga</taxon>
    </lineage>
</organism>
<protein>
    <submittedName>
        <fullName evidence="2">Uncharacterized protein</fullName>
    </submittedName>
</protein>
<keyword evidence="3" id="KW-1185">Reference proteome</keyword>
<gene>
    <name evidence="2" type="ORF">GR328_13270</name>
</gene>
<dbReference type="EMBL" id="WURB01000008">
    <property type="protein sequence ID" value="MXQ12414.1"/>
    <property type="molecule type" value="Genomic_DNA"/>
</dbReference>
<dbReference type="AlphaFoldDB" id="A0A7X3MSH8"/>
<dbReference type="Proteomes" id="UP000436483">
    <property type="component" value="Unassembled WGS sequence"/>
</dbReference>
<sequence>MLLKHPSLAEQTYAKEGGYEAMSDPQSPNDAARKADLQIRQELLETLGVPKGAATVARRPTPEGDLLVVRLTTSGLLPADQRPASFRGFPVTYQVVRPVRIGRL</sequence>
<dbReference type="RefSeq" id="WP_160884992.1">
    <property type="nucleotide sequence ID" value="NZ_WURB01000008.1"/>
</dbReference>
<proteinExistence type="predicted"/>
<evidence type="ECO:0000256" key="1">
    <source>
        <dbReference type="SAM" id="MobiDB-lite"/>
    </source>
</evidence>
<evidence type="ECO:0000313" key="3">
    <source>
        <dbReference type="Proteomes" id="UP000436483"/>
    </source>
</evidence>
<evidence type="ECO:0000313" key="2">
    <source>
        <dbReference type="EMBL" id="MXQ12414.1"/>
    </source>
</evidence>
<dbReference type="OrthoDB" id="8020504at2"/>
<reference evidence="2 3" key="1">
    <citation type="submission" date="2019-12" db="EMBL/GenBank/DDBJ databases">
        <authorList>
            <person name="Yuan C.-G."/>
        </authorList>
    </citation>
    <scope>NUCLEOTIDE SEQUENCE [LARGE SCALE GENOMIC DNA]</scope>
    <source>
        <strain evidence="2 3">KCTC 23863</strain>
    </source>
</reference>